<dbReference type="Gene3D" id="3.40.50.2000">
    <property type="entry name" value="Glycogen Phosphorylase B"/>
    <property type="match status" value="2"/>
</dbReference>
<feature type="binding site" evidence="10">
    <location>
        <position position="288"/>
    </location>
    <ligand>
        <name>UDP-N-acetyl-alpha-D-glucosamine</name>
        <dbReference type="ChEBI" id="CHEBI:57705"/>
    </ligand>
</feature>
<comment type="pathway">
    <text evidence="10">Cell wall biogenesis; peptidoglycan biosynthesis.</text>
</comment>
<dbReference type="Pfam" id="PF04101">
    <property type="entry name" value="Glyco_tran_28_C"/>
    <property type="match status" value="1"/>
</dbReference>
<evidence type="ECO:0000256" key="8">
    <source>
        <dbReference type="ARBA" id="ARBA00023306"/>
    </source>
</evidence>
<dbReference type="GO" id="GO:0005975">
    <property type="term" value="P:carbohydrate metabolic process"/>
    <property type="evidence" value="ECO:0007669"/>
    <property type="project" value="InterPro"/>
</dbReference>
<evidence type="ECO:0000256" key="2">
    <source>
        <dbReference type="ARBA" id="ARBA00022618"/>
    </source>
</evidence>
<proteinExistence type="inferred from homology"/>
<evidence type="ECO:0000256" key="3">
    <source>
        <dbReference type="ARBA" id="ARBA00022676"/>
    </source>
</evidence>
<keyword evidence="14" id="KW-1185">Reference proteome</keyword>
<feature type="domain" description="Glycosyltransferase family 28 N-terminal" evidence="11">
    <location>
        <begin position="2"/>
        <end position="137"/>
    </location>
</feature>
<evidence type="ECO:0000259" key="11">
    <source>
        <dbReference type="Pfam" id="PF03033"/>
    </source>
</evidence>
<keyword evidence="2 10" id="KW-0132">Cell division</keyword>
<evidence type="ECO:0000256" key="7">
    <source>
        <dbReference type="ARBA" id="ARBA00023136"/>
    </source>
</evidence>
<dbReference type="NCBIfam" id="TIGR01133">
    <property type="entry name" value="murG"/>
    <property type="match status" value="1"/>
</dbReference>
<evidence type="ECO:0000259" key="12">
    <source>
        <dbReference type="Pfam" id="PF04101"/>
    </source>
</evidence>
<evidence type="ECO:0000313" key="14">
    <source>
        <dbReference type="Proteomes" id="UP000222056"/>
    </source>
</evidence>
<keyword evidence="5 10" id="KW-0133">Cell shape</keyword>
<keyword evidence="9 10" id="KW-0961">Cell wall biogenesis/degradation</keyword>
<dbReference type="SUPFAM" id="SSF53756">
    <property type="entry name" value="UDP-Glycosyltransferase/glycogen phosphorylase"/>
    <property type="match status" value="1"/>
</dbReference>
<dbReference type="UniPathway" id="UPA00219"/>
<dbReference type="EMBL" id="FNWJ01000002">
    <property type="protein sequence ID" value="SEH15333.1"/>
    <property type="molecule type" value="Genomic_DNA"/>
</dbReference>
<evidence type="ECO:0000256" key="9">
    <source>
        <dbReference type="ARBA" id="ARBA00023316"/>
    </source>
</evidence>
<comment type="catalytic activity">
    <reaction evidence="10">
        <text>di-trans,octa-cis-undecaprenyl diphospho-N-acetyl-alpha-D-muramoyl-L-alanyl-D-glutamyl-meso-2,6-diaminopimeloyl-D-alanyl-D-alanine + UDP-N-acetyl-alpha-D-glucosamine = di-trans,octa-cis-undecaprenyl diphospho-[N-acetyl-alpha-D-glucosaminyl-(1-&gt;4)]-N-acetyl-alpha-D-muramoyl-L-alanyl-D-glutamyl-meso-2,6-diaminopimeloyl-D-alanyl-D-alanine + UDP + H(+)</text>
        <dbReference type="Rhea" id="RHEA:31227"/>
        <dbReference type="ChEBI" id="CHEBI:15378"/>
        <dbReference type="ChEBI" id="CHEBI:57705"/>
        <dbReference type="ChEBI" id="CHEBI:58223"/>
        <dbReference type="ChEBI" id="CHEBI:61387"/>
        <dbReference type="ChEBI" id="CHEBI:61388"/>
        <dbReference type="EC" id="2.4.1.227"/>
    </reaction>
</comment>
<dbReference type="GO" id="GO:0009252">
    <property type="term" value="P:peptidoglycan biosynthetic process"/>
    <property type="evidence" value="ECO:0007669"/>
    <property type="project" value="UniProtKB-UniRule"/>
</dbReference>
<evidence type="ECO:0000313" key="13">
    <source>
        <dbReference type="EMBL" id="SEH15333.1"/>
    </source>
</evidence>
<evidence type="ECO:0000256" key="1">
    <source>
        <dbReference type="ARBA" id="ARBA00022475"/>
    </source>
</evidence>
<dbReference type="PANTHER" id="PTHR21015">
    <property type="entry name" value="UDP-N-ACETYLGLUCOSAMINE--N-ACETYLMURAMYL-(PENTAPEPTIDE) PYROPHOSPHORYL-UNDECAPRENOL N-ACETYLGLUCOSAMINE TRANSFERASE 1"/>
    <property type="match status" value="1"/>
</dbReference>
<dbReference type="GO" id="GO:0071555">
    <property type="term" value="P:cell wall organization"/>
    <property type="evidence" value="ECO:0007669"/>
    <property type="project" value="UniProtKB-KW"/>
</dbReference>
<keyword evidence="1 10" id="KW-1003">Cell membrane</keyword>
<accession>A0A1H6FZ91</accession>
<feature type="binding site" evidence="10">
    <location>
        <position position="188"/>
    </location>
    <ligand>
        <name>UDP-N-acetyl-alpha-D-glucosamine</name>
        <dbReference type="ChEBI" id="CHEBI:57705"/>
    </ligand>
</feature>
<feature type="binding site" evidence="10">
    <location>
        <begin position="8"/>
        <end position="10"/>
    </location>
    <ligand>
        <name>UDP-N-acetyl-alpha-D-glucosamine</name>
        <dbReference type="ChEBI" id="CHEBI:57705"/>
    </ligand>
</feature>
<dbReference type="HAMAP" id="MF_00033">
    <property type="entry name" value="MurG"/>
    <property type="match status" value="1"/>
</dbReference>
<dbReference type="CDD" id="cd03785">
    <property type="entry name" value="GT28_MurG"/>
    <property type="match status" value="1"/>
</dbReference>
<evidence type="ECO:0000256" key="5">
    <source>
        <dbReference type="ARBA" id="ARBA00022960"/>
    </source>
</evidence>
<keyword evidence="8 10" id="KW-0131">Cell cycle</keyword>
<dbReference type="PANTHER" id="PTHR21015:SF22">
    <property type="entry name" value="GLYCOSYLTRANSFERASE"/>
    <property type="match status" value="1"/>
</dbReference>
<feature type="domain" description="Glycosyl transferase family 28 C-terminal" evidence="12">
    <location>
        <begin position="182"/>
        <end position="347"/>
    </location>
</feature>
<dbReference type="InterPro" id="IPR004276">
    <property type="entry name" value="GlycoTrans_28_N"/>
</dbReference>
<dbReference type="STRING" id="29539.SAMN02745716_1916"/>
<keyword evidence="6 10" id="KW-0573">Peptidoglycan synthesis</keyword>
<evidence type="ECO:0000256" key="6">
    <source>
        <dbReference type="ARBA" id="ARBA00022984"/>
    </source>
</evidence>
<protein>
    <recommendedName>
        <fullName evidence="10">UDP-N-acetylglucosamine--N-acetylmuramyl-(pentapeptide) pyrophosphoryl-undecaprenol N-acetylglucosamine transferase</fullName>
        <ecNumber evidence="10">2.4.1.227</ecNumber>
    </recommendedName>
    <alternativeName>
        <fullName evidence="10">Undecaprenyl-PP-MurNAc-pentapeptide-UDPGlcNAc GlcNAc transferase</fullName>
    </alternativeName>
</protein>
<keyword evidence="4 10" id="KW-0808">Transferase</keyword>
<comment type="similarity">
    <text evidence="10">Belongs to the glycosyltransferase 28 family. MurG subfamily.</text>
</comment>
<dbReference type="GO" id="GO:0051991">
    <property type="term" value="F:UDP-N-acetyl-D-glucosamine:N-acetylmuramoyl-L-alanyl-D-glutamyl-meso-2,6-diaminopimelyl-D-alanyl-D-alanine-diphosphoundecaprenol 4-beta-N-acetylglucosaminlytransferase activity"/>
    <property type="evidence" value="ECO:0007669"/>
    <property type="project" value="RHEA"/>
</dbReference>
<dbReference type="AlphaFoldDB" id="A0A1H6FZ91"/>
<comment type="function">
    <text evidence="10">Cell wall formation. Catalyzes the transfer of a GlcNAc subunit on undecaprenyl-pyrophosphoryl-MurNAc-pentapeptide (lipid intermediate I) to form undecaprenyl-pyrophosphoryl-MurNAc-(pentapeptide)GlcNAc (lipid intermediate II).</text>
</comment>
<organism evidence="13 14">
    <name type="scientific">Thermoleophilum album</name>
    <dbReference type="NCBI Taxonomy" id="29539"/>
    <lineage>
        <taxon>Bacteria</taxon>
        <taxon>Bacillati</taxon>
        <taxon>Actinomycetota</taxon>
        <taxon>Thermoleophilia</taxon>
        <taxon>Thermoleophilales</taxon>
        <taxon>Thermoleophilaceae</taxon>
        <taxon>Thermoleophilum</taxon>
    </lineage>
</organism>
<dbReference type="InterPro" id="IPR006009">
    <property type="entry name" value="GlcNAc_MurG"/>
</dbReference>
<dbReference type="GO" id="GO:0050511">
    <property type="term" value="F:undecaprenyldiphospho-muramoylpentapeptide beta-N-acetylglucosaminyltransferase activity"/>
    <property type="evidence" value="ECO:0007669"/>
    <property type="project" value="UniProtKB-UniRule"/>
</dbReference>
<dbReference type="Proteomes" id="UP000222056">
    <property type="component" value="Unassembled WGS sequence"/>
</dbReference>
<name>A0A1H6FZ91_THEAL</name>
<dbReference type="EC" id="2.4.1.227" evidence="10"/>
<dbReference type="InterPro" id="IPR007235">
    <property type="entry name" value="Glyco_trans_28_C"/>
</dbReference>
<dbReference type="Pfam" id="PF03033">
    <property type="entry name" value="Glyco_transf_28"/>
    <property type="match status" value="1"/>
</dbReference>
<dbReference type="GO" id="GO:0005886">
    <property type="term" value="C:plasma membrane"/>
    <property type="evidence" value="ECO:0007669"/>
    <property type="project" value="UniProtKB-SubCell"/>
</dbReference>
<keyword evidence="7 10" id="KW-0472">Membrane</keyword>
<dbReference type="GO" id="GO:0051301">
    <property type="term" value="P:cell division"/>
    <property type="evidence" value="ECO:0007669"/>
    <property type="project" value="UniProtKB-KW"/>
</dbReference>
<reference evidence="14" key="1">
    <citation type="submission" date="2016-10" db="EMBL/GenBank/DDBJ databases">
        <authorList>
            <person name="Varghese N."/>
            <person name="Submissions S."/>
        </authorList>
    </citation>
    <scope>NUCLEOTIDE SEQUENCE [LARGE SCALE GENOMIC DNA]</scope>
    <source>
        <strain evidence="14">ATCC 35263</strain>
    </source>
</reference>
<dbReference type="GO" id="GO:0008360">
    <property type="term" value="P:regulation of cell shape"/>
    <property type="evidence" value="ECO:0007669"/>
    <property type="project" value="UniProtKB-KW"/>
</dbReference>
<dbReference type="RefSeq" id="WP_218138371.1">
    <property type="nucleotide sequence ID" value="NZ_FNWJ01000002.1"/>
</dbReference>
<evidence type="ECO:0000256" key="10">
    <source>
        <dbReference type="HAMAP-Rule" id="MF_00033"/>
    </source>
</evidence>
<evidence type="ECO:0000256" key="4">
    <source>
        <dbReference type="ARBA" id="ARBA00022679"/>
    </source>
</evidence>
<keyword evidence="3 10" id="KW-0328">Glycosyltransferase</keyword>
<gene>
    <name evidence="10" type="primary">murG</name>
    <name evidence="13" type="ORF">SAMN02745716_1916</name>
</gene>
<sequence>MAIAAGGTAGHVVPALAVAEALRARGVEVVFFGGDRAEAELVPDAGYELVRLAVRGLDRRNPLRALGALVLALRAVLIALGELRRRGVDAVLCCGGYVAAPVGVAARLLGLPLYVTEADSHLGLANRLLSRWSRRTFLFFPVEGLAGERFAVVGRPLPTALGRVDRARARERFGIPPDCRCLLVFGGSLGARSINCATVAAFAERPLPSGLAVLHVTGRRDYDAVTARLRAAGSPPHYRVRDFVKPFAEALACADLVVARAGGSVLEVAACGLPMILVPYPHAAQDHQRANAKLLERAGAALVIEDHELTPERLREAVLSLLAEPQRMAEMAQAARQISRPDAAQRIAEELIGAARGS</sequence>
<comment type="subcellular location">
    <subcellularLocation>
        <location evidence="10">Cell membrane</location>
        <topology evidence="10">Peripheral membrane protein</topology>
        <orientation evidence="10">Cytoplasmic side</orientation>
    </subcellularLocation>
</comment>
<comment type="caution">
    <text evidence="10">Lacks conserved residue(s) required for the propagation of feature annotation.</text>
</comment>